<dbReference type="InterPro" id="IPR007373">
    <property type="entry name" value="Thiamin_PyroPKinase_B1-bd"/>
</dbReference>
<keyword evidence="2" id="KW-0547">Nucleotide-binding</keyword>
<dbReference type="SUPFAM" id="SSF63862">
    <property type="entry name" value="Thiamin pyrophosphokinase, substrate-binding domain"/>
    <property type="match status" value="1"/>
</dbReference>
<dbReference type="EMBL" id="DVIQ01000004">
    <property type="protein sequence ID" value="HIS30118.1"/>
    <property type="molecule type" value="Genomic_DNA"/>
</dbReference>
<dbReference type="Pfam" id="PF04263">
    <property type="entry name" value="TPK_catalytic"/>
    <property type="match status" value="1"/>
</dbReference>
<dbReference type="Gene3D" id="3.40.50.10240">
    <property type="entry name" value="Thiamin pyrophosphokinase, catalytic domain"/>
    <property type="match status" value="1"/>
</dbReference>
<dbReference type="GO" id="GO:0009229">
    <property type="term" value="P:thiamine diphosphate biosynthetic process"/>
    <property type="evidence" value="ECO:0007669"/>
    <property type="project" value="InterPro"/>
</dbReference>
<accession>A0A9D1EQM9</accession>
<comment type="caution">
    <text evidence="7">The sequence shown here is derived from an EMBL/GenBank/DDBJ whole genome shotgun (WGS) entry which is preliminary data.</text>
</comment>
<evidence type="ECO:0000256" key="4">
    <source>
        <dbReference type="ARBA" id="ARBA00022840"/>
    </source>
</evidence>
<evidence type="ECO:0000256" key="3">
    <source>
        <dbReference type="ARBA" id="ARBA00022777"/>
    </source>
</evidence>
<proteinExistence type="predicted"/>
<dbReference type="InterPro" id="IPR053149">
    <property type="entry name" value="TPK"/>
</dbReference>
<dbReference type="SUPFAM" id="SSF63999">
    <property type="entry name" value="Thiamin pyrophosphokinase, catalytic domain"/>
    <property type="match status" value="1"/>
</dbReference>
<dbReference type="Proteomes" id="UP000823935">
    <property type="component" value="Unassembled WGS sequence"/>
</dbReference>
<dbReference type="GO" id="GO:0006772">
    <property type="term" value="P:thiamine metabolic process"/>
    <property type="evidence" value="ECO:0007669"/>
    <property type="project" value="UniProtKB-UniRule"/>
</dbReference>
<reference evidence="7" key="1">
    <citation type="submission" date="2020-10" db="EMBL/GenBank/DDBJ databases">
        <authorList>
            <person name="Gilroy R."/>
        </authorList>
    </citation>
    <scope>NUCLEOTIDE SEQUENCE</scope>
    <source>
        <strain evidence="7">CHK190-19873</strain>
    </source>
</reference>
<name>A0A9D1EQM9_9FIRM</name>
<reference evidence="7" key="2">
    <citation type="journal article" date="2021" name="PeerJ">
        <title>Extensive microbial diversity within the chicken gut microbiome revealed by metagenomics and culture.</title>
        <authorList>
            <person name="Gilroy R."/>
            <person name="Ravi A."/>
            <person name="Getino M."/>
            <person name="Pursley I."/>
            <person name="Horton D.L."/>
            <person name="Alikhan N.F."/>
            <person name="Baker D."/>
            <person name="Gharbi K."/>
            <person name="Hall N."/>
            <person name="Watson M."/>
            <person name="Adriaenssens E.M."/>
            <person name="Foster-Nyarko E."/>
            <person name="Jarju S."/>
            <person name="Secka A."/>
            <person name="Antonio M."/>
            <person name="Oren A."/>
            <person name="Chaudhuri R.R."/>
            <person name="La Ragione R."/>
            <person name="Hildebrand F."/>
            <person name="Pallen M.J."/>
        </authorList>
    </citation>
    <scope>NUCLEOTIDE SEQUENCE</scope>
    <source>
        <strain evidence="7">CHK190-19873</strain>
    </source>
</reference>
<dbReference type="GO" id="GO:0030975">
    <property type="term" value="F:thiamine binding"/>
    <property type="evidence" value="ECO:0007669"/>
    <property type="project" value="InterPro"/>
</dbReference>
<dbReference type="EC" id="2.7.6.2" evidence="5"/>
<dbReference type="AlphaFoldDB" id="A0A9D1EQM9"/>
<dbReference type="InterPro" id="IPR006282">
    <property type="entry name" value="Thi_PPkinase"/>
</dbReference>
<dbReference type="NCBIfam" id="TIGR01378">
    <property type="entry name" value="thi_PPkinase"/>
    <property type="match status" value="1"/>
</dbReference>
<dbReference type="CDD" id="cd07995">
    <property type="entry name" value="TPK"/>
    <property type="match status" value="1"/>
</dbReference>
<dbReference type="PANTHER" id="PTHR41299:SF1">
    <property type="entry name" value="THIAMINE PYROPHOSPHOKINASE"/>
    <property type="match status" value="1"/>
</dbReference>
<keyword evidence="3" id="KW-0418">Kinase</keyword>
<evidence type="ECO:0000259" key="6">
    <source>
        <dbReference type="SMART" id="SM00983"/>
    </source>
</evidence>
<evidence type="ECO:0000313" key="8">
    <source>
        <dbReference type="Proteomes" id="UP000823935"/>
    </source>
</evidence>
<dbReference type="GO" id="GO:0005524">
    <property type="term" value="F:ATP binding"/>
    <property type="evidence" value="ECO:0007669"/>
    <property type="project" value="UniProtKB-KW"/>
</dbReference>
<evidence type="ECO:0000256" key="5">
    <source>
        <dbReference type="NCBIfam" id="TIGR01378"/>
    </source>
</evidence>
<evidence type="ECO:0000256" key="2">
    <source>
        <dbReference type="ARBA" id="ARBA00022741"/>
    </source>
</evidence>
<dbReference type="SMART" id="SM00983">
    <property type="entry name" value="TPK_B1_binding"/>
    <property type="match status" value="1"/>
</dbReference>
<sequence>MTKTAAIIGGGSLSEDFALRFFEKNTCDYLIAADRGLLVLKKMGIVPTHIVGDFDSAREEETRVYRDMSGVEVCRLNPVKDITDTHAALDIAFGLDCKKIFLLGCTGRRLDHTIAAIRDLRFGLAENRECVILDPCNRIRLVNKRMVLRKKEQYGRYISLFAFGETVRGLTLTGFRYPLNDYDMESVSALGVSNELTAAEGIISMKSGTLVVIESKDGEL</sequence>
<dbReference type="GO" id="GO:0016301">
    <property type="term" value="F:kinase activity"/>
    <property type="evidence" value="ECO:0007669"/>
    <property type="project" value="UniProtKB-KW"/>
</dbReference>
<gene>
    <name evidence="7" type="ORF">IAB44_00985</name>
</gene>
<dbReference type="Pfam" id="PF04265">
    <property type="entry name" value="TPK_B1_binding"/>
    <property type="match status" value="1"/>
</dbReference>
<dbReference type="PANTHER" id="PTHR41299">
    <property type="entry name" value="THIAMINE PYROPHOSPHOKINASE"/>
    <property type="match status" value="1"/>
</dbReference>
<dbReference type="GO" id="GO:0004788">
    <property type="term" value="F:thiamine diphosphokinase activity"/>
    <property type="evidence" value="ECO:0007669"/>
    <property type="project" value="UniProtKB-UniRule"/>
</dbReference>
<keyword evidence="4" id="KW-0067">ATP-binding</keyword>
<keyword evidence="1 7" id="KW-0808">Transferase</keyword>
<dbReference type="InterPro" id="IPR036759">
    <property type="entry name" value="TPK_catalytic_sf"/>
</dbReference>
<organism evidence="7 8">
    <name type="scientific">Candidatus Limivivens intestinipullorum</name>
    <dbReference type="NCBI Taxonomy" id="2840858"/>
    <lineage>
        <taxon>Bacteria</taxon>
        <taxon>Bacillati</taxon>
        <taxon>Bacillota</taxon>
        <taxon>Clostridia</taxon>
        <taxon>Lachnospirales</taxon>
        <taxon>Lachnospiraceae</taxon>
        <taxon>Lachnospiraceae incertae sedis</taxon>
        <taxon>Candidatus Limivivens</taxon>
    </lineage>
</organism>
<protein>
    <recommendedName>
        <fullName evidence="5">Thiamine diphosphokinase</fullName>
        <ecNumber evidence="5">2.7.6.2</ecNumber>
    </recommendedName>
</protein>
<dbReference type="InterPro" id="IPR007371">
    <property type="entry name" value="TPK_catalytic"/>
</dbReference>
<evidence type="ECO:0000313" key="7">
    <source>
        <dbReference type="EMBL" id="HIS30118.1"/>
    </source>
</evidence>
<evidence type="ECO:0000256" key="1">
    <source>
        <dbReference type="ARBA" id="ARBA00022679"/>
    </source>
</evidence>
<dbReference type="InterPro" id="IPR036371">
    <property type="entry name" value="TPK_B1-bd_sf"/>
</dbReference>
<feature type="domain" description="Thiamin pyrophosphokinase thiamin-binding" evidence="6">
    <location>
        <begin position="150"/>
        <end position="211"/>
    </location>
</feature>